<protein>
    <submittedName>
        <fullName evidence="1">Uncharacterized protein</fullName>
    </submittedName>
</protein>
<name>A0ACC1MQU8_9APHY</name>
<evidence type="ECO:0000313" key="2">
    <source>
        <dbReference type="Proteomes" id="UP001144978"/>
    </source>
</evidence>
<proteinExistence type="predicted"/>
<gene>
    <name evidence="1" type="ORF">NUW54_g13152</name>
</gene>
<reference evidence="1" key="1">
    <citation type="submission" date="2022-08" db="EMBL/GenBank/DDBJ databases">
        <title>Genome Sequence of Pycnoporus sanguineus.</title>
        <authorList>
            <person name="Buettner E."/>
        </authorList>
    </citation>
    <scope>NUCLEOTIDE SEQUENCE</scope>
    <source>
        <strain evidence="1">CG-C14</strain>
    </source>
</reference>
<keyword evidence="2" id="KW-1185">Reference proteome</keyword>
<dbReference type="EMBL" id="JANSHE010005960">
    <property type="protein sequence ID" value="KAJ2968649.1"/>
    <property type="molecule type" value="Genomic_DNA"/>
</dbReference>
<comment type="caution">
    <text evidence="1">The sequence shown here is derived from an EMBL/GenBank/DDBJ whole genome shotgun (WGS) entry which is preliminary data.</text>
</comment>
<accession>A0ACC1MQU8</accession>
<dbReference type="Proteomes" id="UP001144978">
    <property type="component" value="Unassembled WGS sequence"/>
</dbReference>
<sequence>MRLAKLAKTAKLLSEVFTLSSLLSLRSEGRPTLAKTHRRRSPSQGTRHEPSASPPFRVLPSAGGFDASTLPCIPKDGNVHSEEAKWTLEEQRRFDEALKGWARWEVNVVQEFVKARGCQGTTMNISGICDACEALAEKDKAFRKAVYRVSPLCCHSNEQIYISHPGGDDEQKKKESELDDDEQHLRHVRREKYAPNTFKMTEARELDAKLSDPVVFRVWKVLNRNDPVGTFILLLQQAREGKLANKQTFLSLCSVFSQQVERRSSHNPKAKNGMRYPRDFMNFMVLMRSYGQRSAQQYAILHDALAAPCARTLRYVIKRSPDCLSNPDIDFENVARVKRLMDSLKYTGPVAVAGDCTKVRARLMFSNDFGNHILGSTLPLEDAAVSSTEDIESIVARVAREDKYATQVRAILVKVNTQYYYTSLHLYNHAYLHKP</sequence>
<organism evidence="1 2">
    <name type="scientific">Trametes sanguinea</name>
    <dbReference type="NCBI Taxonomy" id="158606"/>
    <lineage>
        <taxon>Eukaryota</taxon>
        <taxon>Fungi</taxon>
        <taxon>Dikarya</taxon>
        <taxon>Basidiomycota</taxon>
        <taxon>Agaricomycotina</taxon>
        <taxon>Agaricomycetes</taxon>
        <taxon>Polyporales</taxon>
        <taxon>Polyporaceae</taxon>
        <taxon>Trametes</taxon>
    </lineage>
</organism>
<evidence type="ECO:0000313" key="1">
    <source>
        <dbReference type="EMBL" id="KAJ2968649.1"/>
    </source>
</evidence>